<keyword evidence="2" id="KW-1003">Cell membrane</keyword>
<dbReference type="GO" id="GO:0005886">
    <property type="term" value="C:plasma membrane"/>
    <property type="evidence" value="ECO:0007669"/>
    <property type="project" value="UniProtKB-SubCell"/>
</dbReference>
<protein>
    <submittedName>
        <fullName evidence="7">Polysaccharide biosynthesis protein</fullName>
    </submittedName>
</protein>
<proteinExistence type="predicted"/>
<dbReference type="CDD" id="cd13124">
    <property type="entry name" value="MATE_SpoVB_like"/>
    <property type="match status" value="1"/>
</dbReference>
<dbReference type="Proteomes" id="UP000502998">
    <property type="component" value="Chromosome"/>
</dbReference>
<dbReference type="Pfam" id="PF01943">
    <property type="entry name" value="Polysacc_synt"/>
    <property type="match status" value="1"/>
</dbReference>
<organism evidence="7 8">
    <name type="scientific">Enterococcus saigonensis</name>
    <dbReference type="NCBI Taxonomy" id="1805431"/>
    <lineage>
        <taxon>Bacteria</taxon>
        <taxon>Bacillati</taxon>
        <taxon>Bacillota</taxon>
        <taxon>Bacilli</taxon>
        <taxon>Lactobacillales</taxon>
        <taxon>Enterococcaceae</taxon>
        <taxon>Enterococcus</taxon>
    </lineage>
</organism>
<evidence type="ECO:0000256" key="3">
    <source>
        <dbReference type="ARBA" id="ARBA00022692"/>
    </source>
</evidence>
<feature type="transmembrane region" description="Helical" evidence="6">
    <location>
        <begin position="167"/>
        <end position="186"/>
    </location>
</feature>
<dbReference type="AlphaFoldDB" id="A0A679IHK0"/>
<dbReference type="InterPro" id="IPR050833">
    <property type="entry name" value="Poly_Biosynth_Transport"/>
</dbReference>
<feature type="transmembrane region" description="Helical" evidence="6">
    <location>
        <begin position="487"/>
        <end position="505"/>
    </location>
</feature>
<keyword evidence="5 6" id="KW-0472">Membrane</keyword>
<keyword evidence="4 6" id="KW-1133">Transmembrane helix</keyword>
<dbReference type="InterPro" id="IPR002797">
    <property type="entry name" value="Polysacc_synth"/>
</dbReference>
<feature type="transmembrane region" description="Helical" evidence="6">
    <location>
        <begin position="58"/>
        <end position="75"/>
    </location>
</feature>
<gene>
    <name evidence="7" type="ORF">EsVE80_02580</name>
</gene>
<dbReference type="KEGG" id="esg:EsVE80_02580"/>
<feature type="transmembrane region" description="Helical" evidence="6">
    <location>
        <begin position="366"/>
        <end position="383"/>
    </location>
</feature>
<feature type="transmembrane region" description="Helical" evidence="6">
    <location>
        <begin position="330"/>
        <end position="354"/>
    </location>
</feature>
<evidence type="ECO:0000256" key="2">
    <source>
        <dbReference type="ARBA" id="ARBA00022475"/>
    </source>
</evidence>
<feature type="transmembrane region" description="Helical" evidence="6">
    <location>
        <begin position="192"/>
        <end position="213"/>
    </location>
</feature>
<dbReference type="PANTHER" id="PTHR30250:SF29">
    <property type="entry name" value="POLYSACCHARIDE BIOSYNTHESIS PROTEIN C-TERMINAL DOMAIN-CONTAINING PROTEIN"/>
    <property type="match status" value="1"/>
</dbReference>
<sequence>MRVDGAKAKVNQMQKMMQGAFVLTAASFIAKVLSAIYRVPLQNLVGDKGFYVYQQVYPIYGLAMTLALSGLPQFISKYIAEISSVKEQKNAIQKLIPVVFYCGFLLWGLTFFGARIIAILMGNVLLTPLIMIVSFTFLLMPFLAFYRGNFQGQLQMVPSAVSQVAEQFVRVGVIIVAAFMFQAGILDVYQTGTAAMSGAVFGGLCAVVLLVYYQKKISGFGLNLVKDFHFGKVDKKLLRRFVIEGGLLSIYAGLLILFQLIDSFVIANELQNFGLTQTASQVAKGVYDRGQPMVQLGLVIAAALSSTFLPALTKYLVARNNRLFQSSAKIYLRLTTSISLAASFGLALVMPSLNYALFKDQAGNDVLQVFVFSVFLMAVIQAYQAVAQSQNHFRPALRAAIVGIVVKFVTTLLLTGTMGTMGASLGTIFGLAATLWRLIRAEDQAINNFWQERFFLKKMISCLLVMSGSVVLFYFLVALFGNFQTRFGALIITILAVAVGMYTFLKAAIKFDLLTLREWLLLPFGKRLLRLKNNKERK</sequence>
<evidence type="ECO:0000256" key="6">
    <source>
        <dbReference type="SAM" id="Phobius"/>
    </source>
</evidence>
<evidence type="ECO:0000256" key="4">
    <source>
        <dbReference type="ARBA" id="ARBA00022989"/>
    </source>
</evidence>
<feature type="transmembrane region" description="Helical" evidence="6">
    <location>
        <begin position="124"/>
        <end position="146"/>
    </location>
</feature>
<feature type="transmembrane region" description="Helical" evidence="6">
    <location>
        <begin position="241"/>
        <end position="261"/>
    </location>
</feature>
<evidence type="ECO:0000313" key="8">
    <source>
        <dbReference type="Proteomes" id="UP000502998"/>
    </source>
</evidence>
<dbReference type="InterPro" id="IPR024923">
    <property type="entry name" value="PG_synth_SpoVB"/>
</dbReference>
<feature type="transmembrane region" description="Helical" evidence="6">
    <location>
        <begin position="296"/>
        <end position="318"/>
    </location>
</feature>
<comment type="subcellular location">
    <subcellularLocation>
        <location evidence="1">Cell membrane</location>
        <topology evidence="1">Multi-pass membrane protein</topology>
    </subcellularLocation>
</comment>
<reference evidence="7 8" key="1">
    <citation type="submission" date="2020-02" db="EMBL/GenBank/DDBJ databases">
        <title>Characterization of vanA genotype vancomycin-resistant Enterococcus saigonensis VE80.</title>
        <authorList>
            <person name="Harada T."/>
            <person name="Motooka D."/>
            <person name="Nakamura S."/>
            <person name="Yamamoto Y."/>
            <person name="Kawahara R."/>
            <person name="Kawatsu K."/>
        </authorList>
    </citation>
    <scope>NUCLEOTIDE SEQUENCE [LARGE SCALE GENOMIC DNA]</scope>
    <source>
        <strain evidence="7 8">VE80</strain>
    </source>
</reference>
<evidence type="ECO:0000313" key="7">
    <source>
        <dbReference type="EMBL" id="BCA84735.1"/>
    </source>
</evidence>
<keyword evidence="8" id="KW-1185">Reference proteome</keyword>
<dbReference type="EMBL" id="AP022822">
    <property type="protein sequence ID" value="BCA84735.1"/>
    <property type="molecule type" value="Genomic_DNA"/>
</dbReference>
<feature type="transmembrane region" description="Helical" evidence="6">
    <location>
        <begin position="95"/>
        <end position="118"/>
    </location>
</feature>
<keyword evidence="3 6" id="KW-0812">Transmembrane</keyword>
<feature type="transmembrane region" description="Helical" evidence="6">
    <location>
        <begin position="460"/>
        <end position="481"/>
    </location>
</feature>
<accession>A0A679IHK0</accession>
<evidence type="ECO:0000256" key="5">
    <source>
        <dbReference type="ARBA" id="ARBA00023136"/>
    </source>
</evidence>
<name>A0A679IHK0_9ENTE</name>
<evidence type="ECO:0000256" key="1">
    <source>
        <dbReference type="ARBA" id="ARBA00004651"/>
    </source>
</evidence>
<feature type="transmembrane region" description="Helical" evidence="6">
    <location>
        <begin position="421"/>
        <end position="439"/>
    </location>
</feature>
<dbReference type="PANTHER" id="PTHR30250">
    <property type="entry name" value="PST FAMILY PREDICTED COLANIC ACID TRANSPORTER"/>
    <property type="match status" value="1"/>
</dbReference>
<feature type="transmembrane region" description="Helical" evidence="6">
    <location>
        <begin position="395"/>
        <end position="415"/>
    </location>
</feature>